<name>A0A6M5Z604_9BACT</name>
<protein>
    <submittedName>
        <fullName evidence="1">Uncharacterized protein</fullName>
    </submittedName>
</protein>
<dbReference type="Proteomes" id="UP000503447">
    <property type="component" value="Chromosome"/>
</dbReference>
<accession>A0A6M5Z604</accession>
<dbReference type="KEGG" id="ftj:FTUN_8764"/>
<dbReference type="AlphaFoldDB" id="A0A6M5Z604"/>
<gene>
    <name evidence="1" type="ORF">FTUN_8764</name>
</gene>
<evidence type="ECO:0000313" key="2">
    <source>
        <dbReference type="Proteomes" id="UP000503447"/>
    </source>
</evidence>
<reference evidence="2" key="1">
    <citation type="submission" date="2020-05" db="EMBL/GenBank/DDBJ databases">
        <title>Frigoriglobus tundricola gen. nov., sp. nov., a psychrotolerant cellulolytic planctomycete of the family Gemmataceae with two divergent copies of 16S rRNA gene.</title>
        <authorList>
            <person name="Kulichevskaya I.S."/>
            <person name="Ivanova A.A."/>
            <person name="Naumoff D.G."/>
            <person name="Beletsky A.V."/>
            <person name="Rijpstra W.I.C."/>
            <person name="Sinninghe Damste J.S."/>
            <person name="Mardanov A.V."/>
            <person name="Ravin N.V."/>
            <person name="Dedysh S.N."/>
        </authorList>
    </citation>
    <scope>NUCLEOTIDE SEQUENCE [LARGE SCALE GENOMIC DNA]</scope>
    <source>
        <strain evidence="2">PL17</strain>
    </source>
</reference>
<sequence>MSEESVRVSGAVSLGKIGFVDPLCEDAAVHRSTSPEE</sequence>
<keyword evidence="2" id="KW-1185">Reference proteome</keyword>
<proteinExistence type="predicted"/>
<evidence type="ECO:0000313" key="1">
    <source>
        <dbReference type="EMBL" id="QJX01125.1"/>
    </source>
</evidence>
<dbReference type="EMBL" id="CP053452">
    <property type="protein sequence ID" value="QJX01125.1"/>
    <property type="molecule type" value="Genomic_DNA"/>
</dbReference>
<organism evidence="1 2">
    <name type="scientific">Frigoriglobus tundricola</name>
    <dbReference type="NCBI Taxonomy" id="2774151"/>
    <lineage>
        <taxon>Bacteria</taxon>
        <taxon>Pseudomonadati</taxon>
        <taxon>Planctomycetota</taxon>
        <taxon>Planctomycetia</taxon>
        <taxon>Gemmatales</taxon>
        <taxon>Gemmataceae</taxon>
        <taxon>Frigoriglobus</taxon>
    </lineage>
</organism>